<protein>
    <submittedName>
        <fullName evidence="1">Prophage regulatory protein</fullName>
    </submittedName>
</protein>
<dbReference type="InterPro" id="IPR052931">
    <property type="entry name" value="Prophage_regulatory_activator"/>
</dbReference>
<evidence type="ECO:0000313" key="2">
    <source>
        <dbReference type="Proteomes" id="UP000548685"/>
    </source>
</evidence>
<comment type="caution">
    <text evidence="1">The sequence shown here is derived from an EMBL/GenBank/DDBJ whole genome shotgun (WGS) entry which is preliminary data.</text>
</comment>
<dbReference type="Pfam" id="PF05930">
    <property type="entry name" value="Phage_AlpA"/>
    <property type="match status" value="1"/>
</dbReference>
<keyword evidence="2" id="KW-1185">Reference proteome</keyword>
<reference evidence="1 2" key="1">
    <citation type="submission" date="2020-08" db="EMBL/GenBank/DDBJ databases">
        <title>Genomic Encyclopedia of Type Strains, Phase IV (KMG-IV): sequencing the most valuable type-strain genomes for metagenomic binning, comparative biology and taxonomic classification.</title>
        <authorList>
            <person name="Goeker M."/>
        </authorList>
    </citation>
    <scope>NUCLEOTIDE SEQUENCE [LARGE SCALE GENOMIC DNA]</scope>
    <source>
        <strain evidence="1 2">DSM 8510</strain>
    </source>
</reference>
<gene>
    <name evidence="1" type="ORF">FHS52_002970</name>
</gene>
<dbReference type="Gene3D" id="1.10.238.160">
    <property type="match status" value="1"/>
</dbReference>
<accession>A0ABR6I236</accession>
<dbReference type="PANTHER" id="PTHR36154">
    <property type="entry name" value="DNA-BINDING TRANSCRIPTIONAL ACTIVATOR ALPA"/>
    <property type="match status" value="1"/>
</dbReference>
<dbReference type="RefSeq" id="WP_183363742.1">
    <property type="nucleotide sequence ID" value="NZ_BAAADZ010000005.1"/>
</dbReference>
<dbReference type="PANTHER" id="PTHR36154:SF1">
    <property type="entry name" value="DNA-BINDING TRANSCRIPTIONAL ACTIVATOR ALPA"/>
    <property type="match status" value="1"/>
</dbReference>
<sequence>MTANPKTREASATSTEIAPASALPPRLLRLPEVMSRVGLRRSAIYQRMSEGRFPKCRSLGPKCSVWVEAEINAWIDSIARSPCDGLQQSSSRQSGR</sequence>
<proteinExistence type="predicted"/>
<dbReference type="Proteomes" id="UP000548685">
    <property type="component" value="Unassembled WGS sequence"/>
</dbReference>
<evidence type="ECO:0000313" key="1">
    <source>
        <dbReference type="EMBL" id="MBB3776977.1"/>
    </source>
</evidence>
<name>A0ABR6I236_9SPHN</name>
<dbReference type="EMBL" id="JACICE010000004">
    <property type="protein sequence ID" value="MBB3776977.1"/>
    <property type="molecule type" value="Genomic_DNA"/>
</dbReference>
<dbReference type="InterPro" id="IPR010260">
    <property type="entry name" value="AlpA"/>
</dbReference>
<organism evidence="1 2">
    <name type="scientific">Erythrobacter ramosus</name>
    <dbReference type="NCBI Taxonomy" id="35811"/>
    <lineage>
        <taxon>Bacteria</taxon>
        <taxon>Pseudomonadati</taxon>
        <taxon>Pseudomonadota</taxon>
        <taxon>Alphaproteobacteria</taxon>
        <taxon>Sphingomonadales</taxon>
        <taxon>Erythrobacteraceae</taxon>
        <taxon>Erythrobacter/Porphyrobacter group</taxon>
        <taxon>Erythrobacter</taxon>
    </lineage>
</organism>